<dbReference type="OrthoDB" id="1700487at2"/>
<evidence type="ECO:0000313" key="2">
    <source>
        <dbReference type="EMBL" id="RLU54889.1"/>
    </source>
</evidence>
<dbReference type="RefSeq" id="WP_121792129.1">
    <property type="nucleotide sequence ID" value="NZ_QLQC01000083.1"/>
</dbReference>
<reference evidence="2 3" key="1">
    <citation type="submission" date="2018-06" db="EMBL/GenBank/DDBJ databases">
        <title>Mutators as drivers of adaptation in pathogenic bacteria and a risk factor for host jumps and vaccine escape.</title>
        <authorList>
            <person name="Barnes A.C."/>
            <person name="Silayeva O."/>
        </authorList>
    </citation>
    <scope>NUCLEOTIDE SEQUENCE [LARGE SCALE GENOMIC DNA]</scope>
    <source>
        <strain evidence="2 3">QMA0445</strain>
    </source>
</reference>
<comment type="caution">
    <text evidence="2">The sequence shown here is derived from an EMBL/GenBank/DDBJ whole genome shotgun (WGS) entry which is preliminary data.</text>
</comment>
<dbReference type="Proteomes" id="UP000269148">
    <property type="component" value="Unassembled WGS sequence"/>
</dbReference>
<dbReference type="SUPFAM" id="SSF88697">
    <property type="entry name" value="PUA domain-like"/>
    <property type="match status" value="1"/>
</dbReference>
<sequence length="87" mass="10415">MAQHMLKCYPEYFEAIMDGTKTFECRYNDRDFKVGDELLLREYDPKDGYTYPYRCIVRKITYILSDFIGLKDGYVILGVINEPIEYF</sequence>
<name>A0A3L8G235_STRIN</name>
<dbReference type="InterPro" id="IPR015947">
    <property type="entry name" value="PUA-like_sf"/>
</dbReference>
<organism evidence="2 3">
    <name type="scientific">Streptococcus iniae</name>
    <name type="common">Streptococcus shiloi</name>
    <dbReference type="NCBI Taxonomy" id="1346"/>
    <lineage>
        <taxon>Bacteria</taxon>
        <taxon>Bacillati</taxon>
        <taxon>Bacillota</taxon>
        <taxon>Bacilli</taxon>
        <taxon>Lactobacillales</taxon>
        <taxon>Streptococcaceae</taxon>
        <taxon>Streptococcus</taxon>
    </lineage>
</organism>
<accession>A0A3L8G235</accession>
<dbReference type="Gene3D" id="2.30.130.30">
    <property type="entry name" value="Hypothetical protein"/>
    <property type="match status" value="1"/>
</dbReference>
<evidence type="ECO:0000313" key="3">
    <source>
        <dbReference type="Proteomes" id="UP000269148"/>
    </source>
</evidence>
<dbReference type="EMBL" id="QLQD01000082">
    <property type="protein sequence ID" value="RLU54889.1"/>
    <property type="molecule type" value="Genomic_DNA"/>
</dbReference>
<dbReference type="InterPro" id="IPR039440">
    <property type="entry name" value="DUF3850"/>
</dbReference>
<evidence type="ECO:0000259" key="1">
    <source>
        <dbReference type="Pfam" id="PF12961"/>
    </source>
</evidence>
<proteinExistence type="predicted"/>
<dbReference type="AlphaFoldDB" id="A0A3L8G235"/>
<dbReference type="Pfam" id="PF12961">
    <property type="entry name" value="DUF3850"/>
    <property type="match status" value="1"/>
</dbReference>
<protein>
    <submittedName>
        <fullName evidence="2">RNA-binding protein</fullName>
    </submittedName>
</protein>
<gene>
    <name evidence="2" type="ORF">DIY07_09675</name>
</gene>
<feature type="domain" description="DUF3850" evidence="1">
    <location>
        <begin position="4"/>
        <end position="79"/>
    </location>
</feature>